<feature type="non-terminal residue" evidence="1">
    <location>
        <position position="259"/>
    </location>
</feature>
<dbReference type="InParanoid" id="D8PXN4"/>
<protein>
    <recommendedName>
        <fullName evidence="3">EF-hand domain-containing protein</fullName>
    </recommendedName>
</protein>
<dbReference type="RefSeq" id="XP_003034608.1">
    <property type="nucleotide sequence ID" value="XM_003034562.1"/>
</dbReference>
<dbReference type="GeneID" id="9586573"/>
<dbReference type="AlphaFoldDB" id="D8PXN4"/>
<keyword evidence="2" id="KW-1185">Reference proteome</keyword>
<accession>D8PXN4</accession>
<dbReference type="OrthoDB" id="186625at2759"/>
<dbReference type="EMBL" id="GL377304">
    <property type="protein sequence ID" value="EFI99705.1"/>
    <property type="molecule type" value="Genomic_DNA"/>
</dbReference>
<dbReference type="STRING" id="578458.D8PXN4"/>
<dbReference type="VEuPathDB" id="FungiDB:SCHCODRAFT_02664734"/>
<evidence type="ECO:0000313" key="1">
    <source>
        <dbReference type="EMBL" id="EFI99705.1"/>
    </source>
</evidence>
<proteinExistence type="predicted"/>
<dbReference type="KEGG" id="scm:SCHCO_02664734"/>
<organism evidence="2">
    <name type="scientific">Schizophyllum commune (strain H4-8 / FGSC 9210)</name>
    <name type="common">Split gill fungus</name>
    <dbReference type="NCBI Taxonomy" id="578458"/>
    <lineage>
        <taxon>Eukaryota</taxon>
        <taxon>Fungi</taxon>
        <taxon>Dikarya</taxon>
        <taxon>Basidiomycota</taxon>
        <taxon>Agaricomycotina</taxon>
        <taxon>Agaricomycetes</taxon>
        <taxon>Agaricomycetidae</taxon>
        <taxon>Agaricales</taxon>
        <taxon>Schizophyllaceae</taxon>
        <taxon>Schizophyllum</taxon>
    </lineage>
</organism>
<evidence type="ECO:0000313" key="2">
    <source>
        <dbReference type="Proteomes" id="UP000007431"/>
    </source>
</evidence>
<evidence type="ECO:0008006" key="3">
    <source>
        <dbReference type="Google" id="ProtNLM"/>
    </source>
</evidence>
<dbReference type="HOGENOM" id="CLU_1074247_0_0_1"/>
<name>D8PXN4_SCHCM</name>
<sequence length="259" mass="27829">MSSACVAIWCGARSELIDGHYTPPPGGPPGYGGGYGAPGGFAPLPGPPPGADPQLWNWFSAVDSDRFGHISAPELCAWRNDMWRRGPARVALRQCDRMRSPIASALLASHQRCCPHSRGPCLHSTCNLNARVPKKGEHVGELRAYLATATSAAVRHGEMHAQVLCTRLRGNSSPRVVGNDAIARRVAWVFLNLDCTRPSRVDHACIARQALAWKQAHPPPSCPFALAPPFTADQKSPFLACVLMCSISPLVCVHATKCT</sequence>
<reference evidence="1 2" key="1">
    <citation type="journal article" date="2010" name="Nat. Biotechnol.">
        <title>Genome sequence of the model mushroom Schizophyllum commune.</title>
        <authorList>
            <person name="Ohm R.A."/>
            <person name="de Jong J.F."/>
            <person name="Lugones L.G."/>
            <person name="Aerts A."/>
            <person name="Kothe E."/>
            <person name="Stajich J.E."/>
            <person name="de Vries R.P."/>
            <person name="Record E."/>
            <person name="Levasseur A."/>
            <person name="Baker S.E."/>
            <person name="Bartholomew K.A."/>
            <person name="Coutinho P.M."/>
            <person name="Erdmann S."/>
            <person name="Fowler T.J."/>
            <person name="Gathman A.C."/>
            <person name="Lombard V."/>
            <person name="Henrissat B."/>
            <person name="Knabe N."/>
            <person name="Kuees U."/>
            <person name="Lilly W.W."/>
            <person name="Lindquist E."/>
            <person name="Lucas S."/>
            <person name="Magnuson J.K."/>
            <person name="Piumi F."/>
            <person name="Raudaskoski M."/>
            <person name="Salamov A."/>
            <person name="Schmutz J."/>
            <person name="Schwarze F.W.M.R."/>
            <person name="vanKuyk P.A."/>
            <person name="Horton J.S."/>
            <person name="Grigoriev I.V."/>
            <person name="Woesten H.A.B."/>
        </authorList>
    </citation>
    <scope>NUCLEOTIDE SEQUENCE [LARGE SCALE GENOMIC DNA]</scope>
    <source>
        <strain evidence="2">H4-8 / FGSC 9210</strain>
    </source>
</reference>
<gene>
    <name evidence="1" type="ORF">SCHCODRAFT_107237</name>
</gene>
<dbReference type="Proteomes" id="UP000007431">
    <property type="component" value="Unassembled WGS sequence"/>
</dbReference>